<dbReference type="SUPFAM" id="SSF117070">
    <property type="entry name" value="LEA14-like"/>
    <property type="match status" value="1"/>
</dbReference>
<keyword evidence="1" id="KW-0812">Transmembrane</keyword>
<accession>A0ABD2XXD2</accession>
<reference evidence="3 4" key="1">
    <citation type="submission" date="2024-11" db="EMBL/GenBank/DDBJ databases">
        <title>A near-complete genome assembly of Cinchona calisaya.</title>
        <authorList>
            <person name="Lian D.C."/>
            <person name="Zhao X.W."/>
            <person name="Wei L."/>
        </authorList>
    </citation>
    <scope>NUCLEOTIDE SEQUENCE [LARGE SCALE GENOMIC DNA]</scope>
    <source>
        <tissue evidence="3">Nenye</tissue>
    </source>
</reference>
<evidence type="ECO:0000256" key="1">
    <source>
        <dbReference type="SAM" id="Phobius"/>
    </source>
</evidence>
<dbReference type="InterPro" id="IPR055301">
    <property type="entry name" value="Lea14-like_2"/>
</dbReference>
<feature type="transmembrane region" description="Helical" evidence="1">
    <location>
        <begin position="38"/>
        <end position="64"/>
    </location>
</feature>
<dbReference type="EMBL" id="JBJUIK010000017">
    <property type="protein sequence ID" value="KAL3498920.1"/>
    <property type="molecule type" value="Genomic_DNA"/>
</dbReference>
<keyword evidence="1" id="KW-0472">Membrane</keyword>
<dbReference type="PANTHER" id="PTHR31852">
    <property type="entry name" value="LATE EMBRYOGENESIS ABUNDANT (LEA) HYDROXYPROLINE-RICH GLYCOPROTEIN FAMILY"/>
    <property type="match status" value="1"/>
</dbReference>
<keyword evidence="1" id="KW-1133">Transmembrane helix</keyword>
<gene>
    <name evidence="3" type="ORF">ACH5RR_041652</name>
</gene>
<organism evidence="3 4">
    <name type="scientific">Cinchona calisaya</name>
    <dbReference type="NCBI Taxonomy" id="153742"/>
    <lineage>
        <taxon>Eukaryota</taxon>
        <taxon>Viridiplantae</taxon>
        <taxon>Streptophyta</taxon>
        <taxon>Embryophyta</taxon>
        <taxon>Tracheophyta</taxon>
        <taxon>Spermatophyta</taxon>
        <taxon>Magnoliopsida</taxon>
        <taxon>eudicotyledons</taxon>
        <taxon>Gunneridae</taxon>
        <taxon>Pentapetalae</taxon>
        <taxon>asterids</taxon>
        <taxon>lamiids</taxon>
        <taxon>Gentianales</taxon>
        <taxon>Rubiaceae</taxon>
        <taxon>Cinchonoideae</taxon>
        <taxon>Cinchoneae</taxon>
        <taxon>Cinchona</taxon>
    </lineage>
</organism>
<evidence type="ECO:0000313" key="4">
    <source>
        <dbReference type="Proteomes" id="UP001630127"/>
    </source>
</evidence>
<evidence type="ECO:0000259" key="2">
    <source>
        <dbReference type="Pfam" id="PF03168"/>
    </source>
</evidence>
<name>A0ABD2XXD2_9GENT</name>
<sequence>MGEKEQVKPLAPASHRIHVEEENESLSMEMKRSNPRKYIKCCGCITAILLIQAVIILVLVFTVFHVKDPKIKMNSIKIEDTNFRRGTNVTVIADVSIKNPNVASFKFKNATTNIYYDDKVIGEARTPPGIIKARRTLRMNLTMDVMVDRILDVLRQGQGTDLGVEGLPVSSYTKICGKVKILKIIRKNVVVTMNCTMTVDIKSQSINDQNCESHVSL</sequence>
<feature type="domain" description="Late embryogenesis abundant protein LEA-2 subgroup" evidence="2">
    <location>
        <begin position="95"/>
        <end position="196"/>
    </location>
</feature>
<dbReference type="Proteomes" id="UP001630127">
    <property type="component" value="Unassembled WGS sequence"/>
</dbReference>
<evidence type="ECO:0000313" key="3">
    <source>
        <dbReference type="EMBL" id="KAL3498920.1"/>
    </source>
</evidence>
<comment type="caution">
    <text evidence="3">The sequence shown here is derived from an EMBL/GenBank/DDBJ whole genome shotgun (WGS) entry which is preliminary data.</text>
</comment>
<keyword evidence="4" id="KW-1185">Reference proteome</keyword>
<dbReference type="Gene3D" id="2.60.40.1820">
    <property type="match status" value="1"/>
</dbReference>
<dbReference type="Pfam" id="PF03168">
    <property type="entry name" value="LEA_2"/>
    <property type="match status" value="1"/>
</dbReference>
<dbReference type="InterPro" id="IPR004864">
    <property type="entry name" value="LEA_2"/>
</dbReference>
<dbReference type="AlphaFoldDB" id="A0ABD2XXD2"/>
<proteinExistence type="predicted"/>
<protein>
    <recommendedName>
        <fullName evidence="2">Late embryogenesis abundant protein LEA-2 subgroup domain-containing protein</fullName>
    </recommendedName>
</protein>